<name>A0A3B0ZES9_9ZZZZ</name>
<organism evidence="8">
    <name type="scientific">hydrothermal vent metagenome</name>
    <dbReference type="NCBI Taxonomy" id="652676"/>
    <lineage>
        <taxon>unclassified sequences</taxon>
        <taxon>metagenomes</taxon>
        <taxon>ecological metagenomes</taxon>
    </lineage>
</organism>
<keyword evidence="5" id="KW-0175">Coiled coil</keyword>
<gene>
    <name evidence="8" type="ORF">MNBD_GAMMA18-408</name>
</gene>
<feature type="domain" description="Exonuclease VII large subunit C-terminal" evidence="6">
    <location>
        <begin position="125"/>
        <end position="438"/>
    </location>
</feature>
<evidence type="ECO:0000256" key="5">
    <source>
        <dbReference type="SAM" id="Coils"/>
    </source>
</evidence>
<dbReference type="PANTHER" id="PTHR30008:SF0">
    <property type="entry name" value="EXODEOXYRIBONUCLEASE 7 LARGE SUBUNIT"/>
    <property type="match status" value="1"/>
</dbReference>
<keyword evidence="4" id="KW-0269">Exonuclease</keyword>
<feature type="domain" description="OB-fold nucleic acid binding" evidence="7">
    <location>
        <begin position="9"/>
        <end position="102"/>
    </location>
</feature>
<evidence type="ECO:0000256" key="3">
    <source>
        <dbReference type="ARBA" id="ARBA00022801"/>
    </source>
</evidence>
<evidence type="ECO:0000259" key="6">
    <source>
        <dbReference type="Pfam" id="PF02601"/>
    </source>
</evidence>
<keyword evidence="1" id="KW-0963">Cytoplasm</keyword>
<sequence>MNQKQRFIYSISQLSTEAKELLEGTFPLIWVEGELSNFSSPNSGHWYFSLKDKQSQIRGAMFRMRNMHIPFQPKNGLQVLIRARVSLYTARGDFQLIVEHMEEAGDGALRRAYEQLKSQLQREGLFESRDKQKIPAHPQRIGIITSPTGAAIRDILHTLKRRAPSIPITIYPTAVQGEQAPEQLIFALQNAIDDNRCDTLIIGRGGGSMEDLWAFNNEALARAIYHCPIPVISAVGHEIDHTICDFVADQRAPTPSAAAEMASPDHAVWQQQLQQIKQRLARSALNQITPKQQQLSWLRQRIRHPQQLIIEQSQQIDDHEQQLNRLIKQSINQKQQQLEWLAARIQQKSPLHLLAHCQHHFEQLRQRLNNSGKQQLSERKQRLSQQAHQLNAVSPLATLSRGYSIVTEPQRGTVIQSSGQVNAGDKINIQLNKGRINATIEQCHDD</sequence>
<dbReference type="GO" id="GO:0003676">
    <property type="term" value="F:nucleic acid binding"/>
    <property type="evidence" value="ECO:0007669"/>
    <property type="project" value="InterPro"/>
</dbReference>
<keyword evidence="2" id="KW-0540">Nuclease</keyword>
<evidence type="ECO:0000313" key="8">
    <source>
        <dbReference type="EMBL" id="VAW85962.1"/>
    </source>
</evidence>
<dbReference type="PANTHER" id="PTHR30008">
    <property type="entry name" value="EXODEOXYRIBONUCLEASE 7 LARGE SUBUNIT"/>
    <property type="match status" value="1"/>
</dbReference>
<dbReference type="GO" id="GO:0009318">
    <property type="term" value="C:exodeoxyribonuclease VII complex"/>
    <property type="evidence" value="ECO:0007669"/>
    <property type="project" value="InterPro"/>
</dbReference>
<accession>A0A3B0ZES9</accession>
<feature type="coiled-coil region" evidence="5">
    <location>
        <begin position="309"/>
        <end position="336"/>
    </location>
</feature>
<dbReference type="HAMAP" id="MF_00378">
    <property type="entry name" value="Exonuc_7_L"/>
    <property type="match status" value="1"/>
</dbReference>
<evidence type="ECO:0000256" key="4">
    <source>
        <dbReference type="ARBA" id="ARBA00022839"/>
    </source>
</evidence>
<proteinExistence type="inferred from homology"/>
<dbReference type="NCBIfam" id="TIGR00237">
    <property type="entry name" value="xseA"/>
    <property type="match status" value="1"/>
</dbReference>
<evidence type="ECO:0000256" key="2">
    <source>
        <dbReference type="ARBA" id="ARBA00022722"/>
    </source>
</evidence>
<dbReference type="InterPro" id="IPR025824">
    <property type="entry name" value="OB-fold_nuc-bd_dom"/>
</dbReference>
<dbReference type="GO" id="GO:0008855">
    <property type="term" value="F:exodeoxyribonuclease VII activity"/>
    <property type="evidence" value="ECO:0007669"/>
    <property type="project" value="UniProtKB-EC"/>
</dbReference>
<dbReference type="CDD" id="cd04489">
    <property type="entry name" value="ExoVII_LU_OBF"/>
    <property type="match status" value="1"/>
</dbReference>
<dbReference type="Pfam" id="PF13742">
    <property type="entry name" value="tRNA_anti_2"/>
    <property type="match status" value="1"/>
</dbReference>
<evidence type="ECO:0000259" key="7">
    <source>
        <dbReference type="Pfam" id="PF13742"/>
    </source>
</evidence>
<dbReference type="EC" id="3.1.11.6" evidence="8"/>
<dbReference type="InterPro" id="IPR003753">
    <property type="entry name" value="Exonuc_VII_L"/>
</dbReference>
<protein>
    <submittedName>
        <fullName evidence="8">Exodeoxyribonuclease VII large subunit</fullName>
        <ecNumber evidence="8">3.1.11.6</ecNumber>
    </submittedName>
</protein>
<dbReference type="Pfam" id="PF02601">
    <property type="entry name" value="Exonuc_VII_L"/>
    <property type="match status" value="1"/>
</dbReference>
<dbReference type="AlphaFoldDB" id="A0A3B0ZES9"/>
<keyword evidence="3 8" id="KW-0378">Hydrolase</keyword>
<reference evidence="8" key="1">
    <citation type="submission" date="2018-06" db="EMBL/GenBank/DDBJ databases">
        <authorList>
            <person name="Zhirakovskaya E."/>
        </authorList>
    </citation>
    <scope>NUCLEOTIDE SEQUENCE</scope>
</reference>
<evidence type="ECO:0000256" key="1">
    <source>
        <dbReference type="ARBA" id="ARBA00022490"/>
    </source>
</evidence>
<dbReference type="GO" id="GO:0006308">
    <property type="term" value="P:DNA catabolic process"/>
    <property type="evidence" value="ECO:0007669"/>
    <property type="project" value="InterPro"/>
</dbReference>
<dbReference type="InterPro" id="IPR020579">
    <property type="entry name" value="Exonuc_VII_lsu_C"/>
</dbReference>
<dbReference type="EMBL" id="UOFP01000117">
    <property type="protein sequence ID" value="VAW85962.1"/>
    <property type="molecule type" value="Genomic_DNA"/>
</dbReference>